<reference evidence="2" key="1">
    <citation type="journal article" date="2021" name="Proc. Natl. Acad. Sci. U.S.A.">
        <title>A Catalog of Tens of Thousands of Viruses from Human Metagenomes Reveals Hidden Associations with Chronic Diseases.</title>
        <authorList>
            <person name="Tisza M.J."/>
            <person name="Buck C.B."/>
        </authorList>
    </citation>
    <scope>NUCLEOTIDE SEQUENCE</scope>
    <source>
        <strain evidence="2">CttFh17</strain>
    </source>
</reference>
<evidence type="ECO:0000313" key="2">
    <source>
        <dbReference type="EMBL" id="DAD94416.1"/>
    </source>
</evidence>
<keyword evidence="1" id="KW-0812">Transmembrane</keyword>
<feature type="transmembrane region" description="Helical" evidence="1">
    <location>
        <begin position="26"/>
        <end position="50"/>
    </location>
</feature>
<evidence type="ECO:0000256" key="1">
    <source>
        <dbReference type="SAM" id="Phobius"/>
    </source>
</evidence>
<accession>A0A8S5NJL8</accession>
<protein>
    <submittedName>
        <fullName evidence="2">Uncharacterized protein</fullName>
    </submittedName>
</protein>
<organism evidence="2">
    <name type="scientific">Siphoviridae sp. cttFh17</name>
    <dbReference type="NCBI Taxonomy" id="2826491"/>
    <lineage>
        <taxon>Viruses</taxon>
        <taxon>Duplodnaviria</taxon>
        <taxon>Heunggongvirae</taxon>
        <taxon>Uroviricota</taxon>
        <taxon>Caudoviricetes</taxon>
    </lineage>
</organism>
<sequence length="53" mass="6408">MYLFSENSEEIPLSIGLNFYAIYRMYYNISTLYIVLFFQLLIVLFSTCIFKNF</sequence>
<keyword evidence="1" id="KW-1133">Transmembrane helix</keyword>
<proteinExistence type="predicted"/>
<dbReference type="EMBL" id="BK015176">
    <property type="protein sequence ID" value="DAD94416.1"/>
    <property type="molecule type" value="Genomic_DNA"/>
</dbReference>
<name>A0A8S5NJL8_9CAUD</name>
<keyword evidence="1" id="KW-0472">Membrane</keyword>